<gene>
    <name evidence="1" type="ORF">CRG98_049795</name>
</gene>
<name>A0A2I0H2S6_PUNGR</name>
<comment type="caution">
    <text evidence="1">The sequence shown here is derived from an EMBL/GenBank/DDBJ whole genome shotgun (WGS) entry which is preliminary data.</text>
</comment>
<organism evidence="1 2">
    <name type="scientific">Punica granatum</name>
    <name type="common">Pomegranate</name>
    <dbReference type="NCBI Taxonomy" id="22663"/>
    <lineage>
        <taxon>Eukaryota</taxon>
        <taxon>Viridiplantae</taxon>
        <taxon>Streptophyta</taxon>
        <taxon>Embryophyta</taxon>
        <taxon>Tracheophyta</taxon>
        <taxon>Spermatophyta</taxon>
        <taxon>Magnoliopsida</taxon>
        <taxon>eudicotyledons</taxon>
        <taxon>Gunneridae</taxon>
        <taxon>Pentapetalae</taxon>
        <taxon>rosids</taxon>
        <taxon>malvids</taxon>
        <taxon>Myrtales</taxon>
        <taxon>Lythraceae</taxon>
        <taxon>Punica</taxon>
    </lineage>
</organism>
<feature type="non-terminal residue" evidence="1">
    <location>
        <position position="1"/>
    </location>
</feature>
<protein>
    <submittedName>
        <fullName evidence="1">Uncharacterized protein</fullName>
    </submittedName>
</protein>
<accession>A0A2I0H2S6</accession>
<keyword evidence="2" id="KW-1185">Reference proteome</keyword>
<sequence length="79" mass="8237">IEIICRGSIGWVDSIRFRCGGDSARALGRCSGDSSPSITLQPLLAEHSPAMSPPLPPSPGDVSGIFEDPKCSVLNLTSL</sequence>
<evidence type="ECO:0000313" key="1">
    <source>
        <dbReference type="EMBL" id="PKH93965.1"/>
    </source>
</evidence>
<evidence type="ECO:0000313" key="2">
    <source>
        <dbReference type="Proteomes" id="UP000233551"/>
    </source>
</evidence>
<dbReference type="Proteomes" id="UP000233551">
    <property type="component" value="Unassembled WGS sequence"/>
</dbReference>
<proteinExistence type="predicted"/>
<reference evidence="1 2" key="1">
    <citation type="submission" date="2017-11" db="EMBL/GenBank/DDBJ databases">
        <title>De-novo sequencing of pomegranate (Punica granatum L.) genome.</title>
        <authorList>
            <person name="Akparov Z."/>
            <person name="Amiraslanov A."/>
            <person name="Hajiyeva S."/>
            <person name="Abbasov M."/>
            <person name="Kaur K."/>
            <person name="Hamwieh A."/>
            <person name="Solovyev V."/>
            <person name="Salamov A."/>
            <person name="Braich B."/>
            <person name="Kosarev P."/>
            <person name="Mahmoud A."/>
            <person name="Hajiyev E."/>
            <person name="Babayeva S."/>
            <person name="Izzatullayeva V."/>
            <person name="Mammadov A."/>
            <person name="Mammadov A."/>
            <person name="Sharifova S."/>
            <person name="Ojaghi J."/>
            <person name="Eynullazada K."/>
            <person name="Bayramov B."/>
            <person name="Abdulazimova A."/>
            <person name="Shahmuradov I."/>
        </authorList>
    </citation>
    <scope>NUCLEOTIDE SEQUENCE [LARGE SCALE GENOMIC DNA]</scope>
    <source>
        <strain evidence="2">cv. AG2017</strain>
        <tissue evidence="1">Leaf</tissue>
    </source>
</reference>
<dbReference type="EMBL" id="PGOL01042841">
    <property type="protein sequence ID" value="PKH93965.1"/>
    <property type="molecule type" value="Genomic_DNA"/>
</dbReference>
<dbReference type="AlphaFoldDB" id="A0A2I0H2S6"/>